<dbReference type="InterPro" id="IPR008538">
    <property type="entry name" value="Uma2"/>
</dbReference>
<dbReference type="eggNOG" id="COG4636">
    <property type="taxonomic scope" value="Bacteria"/>
</dbReference>
<dbReference type="CDD" id="cd06260">
    <property type="entry name" value="DUF820-like"/>
    <property type="match status" value="1"/>
</dbReference>
<dbReference type="AlphaFoldDB" id="I0IDA0"/>
<dbReference type="SUPFAM" id="SSF52980">
    <property type="entry name" value="Restriction endonuclease-like"/>
    <property type="match status" value="1"/>
</dbReference>
<feature type="domain" description="Putative restriction endonuclease" evidence="1">
    <location>
        <begin position="13"/>
        <end position="147"/>
    </location>
</feature>
<dbReference type="Gene3D" id="3.90.1570.10">
    <property type="entry name" value="tt1808, chain A"/>
    <property type="match status" value="1"/>
</dbReference>
<dbReference type="RefSeq" id="WP_014436457.1">
    <property type="nucleotide sequence ID" value="NC_017080.1"/>
</dbReference>
<evidence type="ECO:0000313" key="3">
    <source>
        <dbReference type="Proteomes" id="UP000007881"/>
    </source>
</evidence>
<organism evidence="2 3">
    <name type="scientific">Phycisphaera mikurensis (strain NBRC 102666 / KCTC 22515 / FYK2301M01)</name>
    <dbReference type="NCBI Taxonomy" id="1142394"/>
    <lineage>
        <taxon>Bacteria</taxon>
        <taxon>Pseudomonadati</taxon>
        <taxon>Planctomycetota</taxon>
        <taxon>Phycisphaerae</taxon>
        <taxon>Phycisphaerales</taxon>
        <taxon>Phycisphaeraceae</taxon>
        <taxon>Phycisphaera</taxon>
    </lineage>
</organism>
<evidence type="ECO:0000313" key="2">
    <source>
        <dbReference type="EMBL" id="BAM03238.1"/>
    </source>
</evidence>
<dbReference type="PANTHER" id="PTHR36558:SF1">
    <property type="entry name" value="RESTRICTION ENDONUCLEASE DOMAIN-CONTAINING PROTEIN-RELATED"/>
    <property type="match status" value="1"/>
</dbReference>
<dbReference type="STRING" id="1142394.PSMK_10790"/>
<reference evidence="2 3" key="1">
    <citation type="submission" date="2012-02" db="EMBL/GenBank/DDBJ databases">
        <title>Complete genome sequence of Phycisphaera mikurensis NBRC 102666.</title>
        <authorList>
            <person name="Ankai A."/>
            <person name="Hosoyama A."/>
            <person name="Terui Y."/>
            <person name="Sekine M."/>
            <person name="Fukai R."/>
            <person name="Kato Y."/>
            <person name="Nakamura S."/>
            <person name="Yamada-Narita S."/>
            <person name="Kawakoshi A."/>
            <person name="Fukunaga Y."/>
            <person name="Yamazaki S."/>
            <person name="Fujita N."/>
        </authorList>
    </citation>
    <scope>NUCLEOTIDE SEQUENCE [LARGE SCALE GENOMIC DNA]</scope>
    <source>
        <strain evidence="3">NBRC 102666 / KCTC 22515 / FYK2301M01</strain>
    </source>
</reference>
<dbReference type="EMBL" id="AP012338">
    <property type="protein sequence ID" value="BAM03238.1"/>
    <property type="molecule type" value="Genomic_DNA"/>
</dbReference>
<keyword evidence="3" id="KW-1185">Reference proteome</keyword>
<dbReference type="KEGG" id="phm:PSMK_10790"/>
<dbReference type="Pfam" id="PF05685">
    <property type="entry name" value="Uma2"/>
    <property type="match status" value="1"/>
</dbReference>
<gene>
    <name evidence="2" type="ordered locus">PSMK_10790</name>
</gene>
<protein>
    <recommendedName>
        <fullName evidence="1">Putative restriction endonuclease domain-containing protein</fullName>
    </recommendedName>
</protein>
<dbReference type="Proteomes" id="UP000007881">
    <property type="component" value="Chromosome"/>
</dbReference>
<dbReference type="PANTHER" id="PTHR36558">
    <property type="entry name" value="GLR1098 PROTEIN"/>
    <property type="match status" value="1"/>
</dbReference>
<accession>I0IDA0</accession>
<dbReference type="InterPro" id="IPR011335">
    <property type="entry name" value="Restrct_endonuc-II-like"/>
</dbReference>
<name>I0IDA0_PHYMF</name>
<proteinExistence type="predicted"/>
<dbReference type="InterPro" id="IPR012296">
    <property type="entry name" value="Nuclease_put_TT1808"/>
</dbReference>
<sequence>MPALHHIPHYTVDDYKRWEGEWELWFGHAIAMSPSPGRPHGRFSARILAALHAQLDARDACGDCELVNEVDWILAEDLIVRPDISVLCGHEDDTFIREAPALIVEVLSPATHLRDRNEKREIYAERGVKHYLLADPPTLTLHDTRTQKQPEVHTIDLHDGCTIQLPRDWPKRR</sequence>
<evidence type="ECO:0000259" key="1">
    <source>
        <dbReference type="Pfam" id="PF05685"/>
    </source>
</evidence>
<dbReference type="HOGENOM" id="CLU_076312_0_2_0"/>
<dbReference type="OrthoDB" id="291316at2"/>